<protein>
    <submittedName>
        <fullName evidence="9">4-amino-4-deoxy-L-arabinose transferase</fullName>
    </submittedName>
</protein>
<keyword evidence="5 8" id="KW-0812">Transmembrane</keyword>
<keyword evidence="2" id="KW-1003">Cell membrane</keyword>
<comment type="subcellular location">
    <subcellularLocation>
        <location evidence="1">Cell membrane</location>
        <topology evidence="1">Multi-pass membrane protein</topology>
    </subcellularLocation>
</comment>
<feature type="transmembrane region" description="Helical" evidence="8">
    <location>
        <begin position="335"/>
        <end position="354"/>
    </location>
</feature>
<evidence type="ECO:0000256" key="1">
    <source>
        <dbReference type="ARBA" id="ARBA00004651"/>
    </source>
</evidence>
<keyword evidence="4 9" id="KW-0808">Transferase</keyword>
<feature type="transmembrane region" description="Helical" evidence="8">
    <location>
        <begin position="293"/>
        <end position="315"/>
    </location>
</feature>
<evidence type="ECO:0000256" key="4">
    <source>
        <dbReference type="ARBA" id="ARBA00022679"/>
    </source>
</evidence>
<keyword evidence="10" id="KW-1185">Reference proteome</keyword>
<comment type="caution">
    <text evidence="9">The sequence shown here is derived from an EMBL/GenBank/DDBJ whole genome shotgun (WGS) entry which is preliminary data.</text>
</comment>
<evidence type="ECO:0000256" key="8">
    <source>
        <dbReference type="SAM" id="Phobius"/>
    </source>
</evidence>
<feature type="transmembrane region" description="Helical" evidence="8">
    <location>
        <begin position="98"/>
        <end position="116"/>
    </location>
</feature>
<feature type="transmembrane region" description="Helical" evidence="8">
    <location>
        <begin position="249"/>
        <end position="270"/>
    </location>
</feature>
<gene>
    <name evidence="9" type="ORF">KR51_00006220</name>
</gene>
<name>U5DPA3_9CHRO</name>
<dbReference type="AlphaFoldDB" id="U5DPA3"/>
<dbReference type="PANTHER" id="PTHR33908">
    <property type="entry name" value="MANNOSYLTRANSFERASE YKCB-RELATED"/>
    <property type="match status" value="1"/>
</dbReference>
<feature type="transmembrane region" description="Helical" evidence="8">
    <location>
        <begin position="433"/>
        <end position="454"/>
    </location>
</feature>
<evidence type="ECO:0000313" key="10">
    <source>
        <dbReference type="Proteomes" id="UP000016960"/>
    </source>
</evidence>
<feature type="transmembrane region" description="Helical" evidence="8">
    <location>
        <begin position="12"/>
        <end position="31"/>
    </location>
</feature>
<evidence type="ECO:0000256" key="7">
    <source>
        <dbReference type="ARBA" id="ARBA00023136"/>
    </source>
</evidence>
<feature type="transmembrane region" description="Helical" evidence="8">
    <location>
        <begin position="155"/>
        <end position="173"/>
    </location>
</feature>
<dbReference type="eggNOG" id="COG1807">
    <property type="taxonomic scope" value="Bacteria"/>
</dbReference>
<feature type="transmembrane region" description="Helical" evidence="8">
    <location>
        <begin position="390"/>
        <end position="413"/>
    </location>
</feature>
<feature type="transmembrane region" description="Helical" evidence="8">
    <location>
        <begin position="217"/>
        <end position="237"/>
    </location>
</feature>
<keyword evidence="3" id="KW-0328">Glycosyltransferase</keyword>
<dbReference type="EMBL" id="ASSJ01000010">
    <property type="protein sequence ID" value="ERN42667.1"/>
    <property type="molecule type" value="Genomic_DNA"/>
</dbReference>
<dbReference type="RefSeq" id="WP_022604620.1">
    <property type="nucleotide sequence ID" value="NZ_ASSJ01000010.1"/>
</dbReference>
<feature type="transmembrane region" description="Helical" evidence="8">
    <location>
        <begin position="194"/>
        <end position="211"/>
    </location>
</feature>
<organism evidence="9 10">
    <name type="scientific">Rubidibacter lacunae KORDI 51-2</name>
    <dbReference type="NCBI Taxonomy" id="582515"/>
    <lineage>
        <taxon>Bacteria</taxon>
        <taxon>Bacillati</taxon>
        <taxon>Cyanobacteriota</taxon>
        <taxon>Cyanophyceae</taxon>
        <taxon>Oscillatoriophycideae</taxon>
        <taxon>Chroococcales</taxon>
        <taxon>Aphanothecaceae</taxon>
        <taxon>Rubidibacter</taxon>
    </lineage>
</organism>
<dbReference type="GO" id="GO:0009103">
    <property type="term" value="P:lipopolysaccharide biosynthetic process"/>
    <property type="evidence" value="ECO:0007669"/>
    <property type="project" value="UniProtKB-ARBA"/>
</dbReference>
<dbReference type="PATRIC" id="fig|582515.4.peg.703"/>
<dbReference type="Proteomes" id="UP000016960">
    <property type="component" value="Unassembled WGS sequence"/>
</dbReference>
<dbReference type="InParanoid" id="U5DPA3"/>
<feature type="transmembrane region" description="Helical" evidence="8">
    <location>
        <begin position="360"/>
        <end position="378"/>
    </location>
</feature>
<accession>U5DPA3</accession>
<proteinExistence type="predicted"/>
<reference evidence="9 10" key="1">
    <citation type="submission" date="2013-05" db="EMBL/GenBank/DDBJ databases">
        <title>Draft genome sequence of Rubidibacter lacunae KORDI 51-2.</title>
        <authorList>
            <person name="Choi D.H."/>
            <person name="Noh J.H."/>
            <person name="Kwon K.-K."/>
            <person name="Lee J.-H."/>
            <person name="Ryu J.-Y."/>
        </authorList>
    </citation>
    <scope>NUCLEOTIDE SEQUENCE [LARGE SCALE GENOMIC DNA]</scope>
    <source>
        <strain evidence="9 10">KORDI 51-2</strain>
    </source>
</reference>
<dbReference type="GO" id="GO:0016763">
    <property type="term" value="F:pentosyltransferase activity"/>
    <property type="evidence" value="ECO:0007669"/>
    <property type="project" value="TreeGrafter"/>
</dbReference>
<evidence type="ECO:0000256" key="3">
    <source>
        <dbReference type="ARBA" id="ARBA00022676"/>
    </source>
</evidence>
<keyword evidence="6 8" id="KW-1133">Transmembrane helix</keyword>
<evidence type="ECO:0000256" key="6">
    <source>
        <dbReference type="ARBA" id="ARBA00022989"/>
    </source>
</evidence>
<feature type="transmembrane region" description="Helical" evidence="8">
    <location>
        <begin position="128"/>
        <end position="149"/>
    </location>
</feature>
<evidence type="ECO:0000256" key="2">
    <source>
        <dbReference type="ARBA" id="ARBA00022475"/>
    </source>
</evidence>
<sequence length="590" mass="64948">MKLIEKSDAAWMGWAIAAAWSIPLCGLAFWWQLGSTGLVDETEPLFAEAARQMAATGDWVTPYYNGATRFDKPPLVYWLMALGYSAFGPNAWTTRLPSALSATALTGFGFYVLQRFGSGGAATRLQRWMAAAFGSAAIALNLLMVIWARAGVSDMLLSSCMGGALLSFFVGYASCSRGRNDDAERRGRAWWRPANGWYTACWVLLALAVLTKGPVGIVLPAAVIGTFALFVGDWRAIAAELGVPVGGGLFLLLTVPWFIAVTLANGRAYVESFFGYHNFERFTSEVNGHSAPWYFYFAVLLAGFAPLSAFLPIAIAHVQVWRRRFWQQQVRGDRLGLFAWFWFVCIFLFFSVAVTKLPSYILPLMPAAGILVALWASDRLTQPAGRPARGLLISGAANAVLMLLLAVGIWLGLHLLGYDPSAPELSTLLLQSTIPVVGGTIWVLAAGTIAWVLWQRRWFWLWPANVLAMALFVATVMLPAYQFLDAARQEPLRELAALLVEIAQPGDELWMLGHEKPSLVFYARRPVQFYHRPRHALAAIGRGDHPLPLELLAIGHPKRIADLQAAADRSEIISDRGAYRLARVVFERAP</sequence>
<dbReference type="PANTHER" id="PTHR33908:SF3">
    <property type="entry name" value="UNDECAPRENYL PHOSPHATE-ALPHA-4-AMINO-4-DEOXY-L-ARABINOSE ARABINOSYL TRANSFERASE"/>
    <property type="match status" value="1"/>
</dbReference>
<dbReference type="STRING" id="582515.KR51_00006220"/>
<dbReference type="GO" id="GO:0010041">
    <property type="term" value="P:response to iron(III) ion"/>
    <property type="evidence" value="ECO:0007669"/>
    <property type="project" value="TreeGrafter"/>
</dbReference>
<dbReference type="InterPro" id="IPR050297">
    <property type="entry name" value="LipidA_mod_glycosyltrf_83"/>
</dbReference>
<feature type="transmembrane region" description="Helical" evidence="8">
    <location>
        <begin position="466"/>
        <end position="484"/>
    </location>
</feature>
<evidence type="ECO:0000256" key="5">
    <source>
        <dbReference type="ARBA" id="ARBA00022692"/>
    </source>
</evidence>
<evidence type="ECO:0000313" key="9">
    <source>
        <dbReference type="EMBL" id="ERN42667.1"/>
    </source>
</evidence>
<dbReference type="GO" id="GO:0005886">
    <property type="term" value="C:plasma membrane"/>
    <property type="evidence" value="ECO:0007669"/>
    <property type="project" value="UniProtKB-SubCell"/>
</dbReference>
<keyword evidence="7 8" id="KW-0472">Membrane</keyword>